<feature type="binding site" evidence="4">
    <location>
        <position position="152"/>
    </location>
    <ligand>
        <name>Fe cation</name>
        <dbReference type="ChEBI" id="CHEBI:24875"/>
    </ligand>
</feature>
<gene>
    <name evidence="4 5" type="primary">def</name>
    <name evidence="5" type="ORF">GCM10023093_26600</name>
</gene>
<sequence>MILPVVAYGSPVLRKVGEDITPAYPGLEKLIADMWDTLYNSNGVGLAAPQINKPIRLFIVDTDQIVKDFDDEDKAKYPNEKAIKQVFINAQMLEETGKMWPYNEGCLSIPKVREDIQRNSNIRIKYLDEQFREHEAEFHGITARVIQHEYDHIEGKLFIDYLSPLKKRLLKKKLDDISRGKISTEYRMIFNK</sequence>
<dbReference type="Proteomes" id="UP001500067">
    <property type="component" value="Unassembled WGS sequence"/>
</dbReference>
<proteinExistence type="inferred from homology"/>
<dbReference type="PANTHER" id="PTHR10458:SF22">
    <property type="entry name" value="PEPTIDE DEFORMYLASE"/>
    <property type="match status" value="1"/>
</dbReference>
<dbReference type="NCBIfam" id="TIGR00079">
    <property type="entry name" value="pept_deformyl"/>
    <property type="match status" value="1"/>
</dbReference>
<reference evidence="6" key="1">
    <citation type="journal article" date="2019" name="Int. J. Syst. Evol. Microbiol.">
        <title>The Global Catalogue of Microorganisms (GCM) 10K type strain sequencing project: providing services to taxonomists for standard genome sequencing and annotation.</title>
        <authorList>
            <consortium name="The Broad Institute Genomics Platform"/>
            <consortium name="The Broad Institute Genome Sequencing Center for Infectious Disease"/>
            <person name="Wu L."/>
            <person name="Ma J."/>
        </authorList>
    </citation>
    <scope>NUCLEOTIDE SEQUENCE [LARGE SCALE GENOMIC DNA]</scope>
    <source>
        <strain evidence="6">JCM 32105</strain>
    </source>
</reference>
<evidence type="ECO:0000256" key="4">
    <source>
        <dbReference type="HAMAP-Rule" id="MF_00163"/>
    </source>
</evidence>
<dbReference type="InterPro" id="IPR023635">
    <property type="entry name" value="Peptide_deformylase"/>
</dbReference>
<keyword evidence="2 4" id="KW-0479">Metal-binding</keyword>
<evidence type="ECO:0000256" key="1">
    <source>
        <dbReference type="ARBA" id="ARBA00010759"/>
    </source>
</evidence>
<dbReference type="PRINTS" id="PR01576">
    <property type="entry name" value="PDEFORMYLASE"/>
</dbReference>
<protein>
    <recommendedName>
        <fullName evidence="4">Peptide deformylase</fullName>
        <shortName evidence="4">PDF</shortName>
        <ecNumber evidence="4">3.5.1.88</ecNumber>
    </recommendedName>
    <alternativeName>
        <fullName evidence="4">Polypeptide deformylase</fullName>
    </alternativeName>
</protein>
<dbReference type="EC" id="3.5.1.88" evidence="4"/>
<keyword evidence="4" id="KW-0408">Iron</keyword>
<evidence type="ECO:0000313" key="6">
    <source>
        <dbReference type="Proteomes" id="UP001500067"/>
    </source>
</evidence>
<comment type="function">
    <text evidence="4">Removes the formyl group from the N-terminal Met of newly synthesized proteins. Requires at least a dipeptide for an efficient rate of reaction. N-terminal L-methionine is a prerequisite for activity but the enzyme has broad specificity at other positions.</text>
</comment>
<feature type="active site" evidence="4">
    <location>
        <position position="149"/>
    </location>
</feature>
<keyword evidence="4" id="KW-0648">Protein biosynthesis</keyword>
<dbReference type="NCBIfam" id="NF001159">
    <property type="entry name" value="PRK00150.1-3"/>
    <property type="match status" value="1"/>
</dbReference>
<comment type="cofactor">
    <cofactor evidence="4">
        <name>Fe(2+)</name>
        <dbReference type="ChEBI" id="CHEBI:29033"/>
    </cofactor>
    <text evidence="4">Binds 1 Fe(2+) ion.</text>
</comment>
<keyword evidence="3 4" id="KW-0378">Hydrolase</keyword>
<dbReference type="CDD" id="cd00487">
    <property type="entry name" value="Pep_deformylase"/>
    <property type="match status" value="1"/>
</dbReference>
<comment type="similarity">
    <text evidence="1 4">Belongs to the polypeptide deformylase family.</text>
</comment>
<comment type="catalytic activity">
    <reaction evidence="4">
        <text>N-terminal N-formyl-L-methionyl-[peptide] + H2O = N-terminal L-methionyl-[peptide] + formate</text>
        <dbReference type="Rhea" id="RHEA:24420"/>
        <dbReference type="Rhea" id="RHEA-COMP:10639"/>
        <dbReference type="Rhea" id="RHEA-COMP:10640"/>
        <dbReference type="ChEBI" id="CHEBI:15377"/>
        <dbReference type="ChEBI" id="CHEBI:15740"/>
        <dbReference type="ChEBI" id="CHEBI:49298"/>
        <dbReference type="ChEBI" id="CHEBI:64731"/>
        <dbReference type="EC" id="3.5.1.88"/>
    </reaction>
</comment>
<accession>A0ABP8NN70</accession>
<dbReference type="InterPro" id="IPR036821">
    <property type="entry name" value="Peptide_deformylase_sf"/>
</dbReference>
<organism evidence="5 6">
    <name type="scientific">Nemorincola caseinilytica</name>
    <dbReference type="NCBI Taxonomy" id="2054315"/>
    <lineage>
        <taxon>Bacteria</taxon>
        <taxon>Pseudomonadati</taxon>
        <taxon>Bacteroidota</taxon>
        <taxon>Chitinophagia</taxon>
        <taxon>Chitinophagales</taxon>
        <taxon>Chitinophagaceae</taxon>
        <taxon>Nemorincola</taxon>
    </lineage>
</organism>
<evidence type="ECO:0000256" key="2">
    <source>
        <dbReference type="ARBA" id="ARBA00022723"/>
    </source>
</evidence>
<feature type="binding site" evidence="4">
    <location>
        <position position="106"/>
    </location>
    <ligand>
        <name>Fe cation</name>
        <dbReference type="ChEBI" id="CHEBI:24875"/>
    </ligand>
</feature>
<dbReference type="RefSeq" id="WP_345084024.1">
    <property type="nucleotide sequence ID" value="NZ_BAABFA010000019.1"/>
</dbReference>
<dbReference type="PANTHER" id="PTHR10458">
    <property type="entry name" value="PEPTIDE DEFORMYLASE"/>
    <property type="match status" value="1"/>
</dbReference>
<dbReference type="Pfam" id="PF01327">
    <property type="entry name" value="Pep_deformylase"/>
    <property type="match status" value="1"/>
</dbReference>
<name>A0ABP8NN70_9BACT</name>
<dbReference type="Gene3D" id="3.90.45.10">
    <property type="entry name" value="Peptide deformylase"/>
    <property type="match status" value="1"/>
</dbReference>
<evidence type="ECO:0000313" key="5">
    <source>
        <dbReference type="EMBL" id="GAA4468627.1"/>
    </source>
</evidence>
<dbReference type="PIRSF" id="PIRSF004749">
    <property type="entry name" value="Pep_def"/>
    <property type="match status" value="1"/>
</dbReference>
<keyword evidence="6" id="KW-1185">Reference proteome</keyword>
<comment type="caution">
    <text evidence="5">The sequence shown here is derived from an EMBL/GenBank/DDBJ whole genome shotgun (WGS) entry which is preliminary data.</text>
</comment>
<dbReference type="HAMAP" id="MF_00163">
    <property type="entry name" value="Pep_deformylase"/>
    <property type="match status" value="1"/>
</dbReference>
<feature type="binding site" evidence="4">
    <location>
        <position position="148"/>
    </location>
    <ligand>
        <name>Fe cation</name>
        <dbReference type="ChEBI" id="CHEBI:24875"/>
    </ligand>
</feature>
<evidence type="ECO:0000256" key="3">
    <source>
        <dbReference type="ARBA" id="ARBA00022801"/>
    </source>
</evidence>
<dbReference type="EMBL" id="BAABFA010000019">
    <property type="protein sequence ID" value="GAA4468627.1"/>
    <property type="molecule type" value="Genomic_DNA"/>
</dbReference>
<dbReference type="SUPFAM" id="SSF56420">
    <property type="entry name" value="Peptide deformylase"/>
    <property type="match status" value="1"/>
</dbReference>